<organism evidence="2 3">
    <name type="scientific">Aminivibrio pyruvatiphilus</name>
    <dbReference type="NCBI Taxonomy" id="1005740"/>
    <lineage>
        <taxon>Bacteria</taxon>
        <taxon>Thermotogati</taxon>
        <taxon>Synergistota</taxon>
        <taxon>Synergistia</taxon>
        <taxon>Synergistales</taxon>
        <taxon>Aminobacteriaceae</taxon>
        <taxon>Aminivibrio</taxon>
    </lineage>
</organism>
<dbReference type="RefSeq" id="WP_133957062.1">
    <property type="nucleotide sequence ID" value="NZ_SORI01000005.1"/>
</dbReference>
<accession>A0A4R8M9C9</accession>
<evidence type="ECO:0000256" key="1">
    <source>
        <dbReference type="SAM" id="Coils"/>
    </source>
</evidence>
<protein>
    <submittedName>
        <fullName evidence="2">Uncharacterized protein</fullName>
    </submittedName>
</protein>
<evidence type="ECO:0000313" key="3">
    <source>
        <dbReference type="Proteomes" id="UP000295066"/>
    </source>
</evidence>
<evidence type="ECO:0000313" key="2">
    <source>
        <dbReference type="EMBL" id="TDY61608.1"/>
    </source>
</evidence>
<feature type="coiled-coil region" evidence="1">
    <location>
        <begin position="24"/>
        <end position="82"/>
    </location>
</feature>
<name>A0A4R8M9C9_9BACT</name>
<proteinExistence type="predicted"/>
<keyword evidence="1" id="KW-0175">Coiled coil</keyword>
<dbReference type="AlphaFoldDB" id="A0A4R8M9C9"/>
<comment type="caution">
    <text evidence="2">The sequence shown here is derived from an EMBL/GenBank/DDBJ whole genome shotgun (WGS) entry which is preliminary data.</text>
</comment>
<dbReference type="Proteomes" id="UP000295066">
    <property type="component" value="Unassembled WGS sequence"/>
</dbReference>
<sequence>MTVSRAFVKENEDQESYLEWQKLLRDREELLRILEKKKKYLQDDPAAAKIPEKKRKEMAAKYEAEAEEVRRLLEEMLEETRTP</sequence>
<gene>
    <name evidence="2" type="ORF">C8D99_10520</name>
</gene>
<keyword evidence="3" id="KW-1185">Reference proteome</keyword>
<reference evidence="2 3" key="1">
    <citation type="submission" date="2019-03" db="EMBL/GenBank/DDBJ databases">
        <title>Genomic Encyclopedia of Type Strains, Phase IV (KMG-IV): sequencing the most valuable type-strain genomes for metagenomic binning, comparative biology and taxonomic classification.</title>
        <authorList>
            <person name="Goeker M."/>
        </authorList>
    </citation>
    <scope>NUCLEOTIDE SEQUENCE [LARGE SCALE GENOMIC DNA]</scope>
    <source>
        <strain evidence="2 3">DSM 25964</strain>
    </source>
</reference>
<dbReference type="EMBL" id="SORI01000005">
    <property type="protein sequence ID" value="TDY61608.1"/>
    <property type="molecule type" value="Genomic_DNA"/>
</dbReference>